<dbReference type="GO" id="GO:0046872">
    <property type="term" value="F:metal ion binding"/>
    <property type="evidence" value="ECO:0007669"/>
    <property type="project" value="UniProtKB-KW"/>
</dbReference>
<dbReference type="PANTHER" id="PTHR43270">
    <property type="entry name" value="BETA-ALA-HIS DIPEPTIDASE"/>
    <property type="match status" value="1"/>
</dbReference>
<dbReference type="Gene3D" id="3.40.630.10">
    <property type="entry name" value="Zn peptidases"/>
    <property type="match status" value="1"/>
</dbReference>
<protein>
    <submittedName>
        <fullName evidence="7">Carnosine dipeptidase 1</fullName>
    </submittedName>
</protein>
<dbReference type="InterPro" id="IPR001261">
    <property type="entry name" value="ArgE/DapE_CS"/>
</dbReference>
<dbReference type="SUPFAM" id="SSF53187">
    <property type="entry name" value="Zn-dependent exopeptidases"/>
    <property type="match status" value="1"/>
</dbReference>
<evidence type="ECO:0000256" key="3">
    <source>
        <dbReference type="ARBA" id="ARBA00022723"/>
    </source>
</evidence>
<dbReference type="Proteomes" id="UP000472277">
    <property type="component" value="Chromosome 37"/>
</dbReference>
<dbReference type="CDD" id="cd05676">
    <property type="entry name" value="M20_dipept_like_CNDP"/>
    <property type="match status" value="1"/>
</dbReference>
<evidence type="ECO:0000256" key="1">
    <source>
        <dbReference type="ARBA" id="ARBA00006247"/>
    </source>
</evidence>
<keyword evidence="3" id="KW-0479">Metal-binding</keyword>
<accession>A0A674A5C8</accession>
<dbReference type="InParanoid" id="A0A674A5C8"/>
<dbReference type="Pfam" id="PF01546">
    <property type="entry name" value="Peptidase_M20"/>
    <property type="match status" value="1"/>
</dbReference>
<dbReference type="GO" id="GO:0005829">
    <property type="term" value="C:cytosol"/>
    <property type="evidence" value="ECO:0007669"/>
    <property type="project" value="TreeGrafter"/>
</dbReference>
<evidence type="ECO:0000259" key="6">
    <source>
        <dbReference type="Pfam" id="PF07687"/>
    </source>
</evidence>
<evidence type="ECO:0000256" key="5">
    <source>
        <dbReference type="SAM" id="MobiDB-lite"/>
    </source>
</evidence>
<dbReference type="InterPro" id="IPR011650">
    <property type="entry name" value="Peptidase_M20_dimer"/>
</dbReference>
<evidence type="ECO:0000313" key="8">
    <source>
        <dbReference type="Proteomes" id="UP000472277"/>
    </source>
</evidence>
<sequence length="578" mass="64205">MHSFLELDQLCHNCACQRENVICQLAWLLFRKGLTSRPFPSGGEPVTGGIKTLSVPGDSSPVGSEDKGNIKEVPNLQGYEMTIWQLPSMLLVFISSVSPHPHHLFEYDELSQYVDSHQEEYVQTLRDWVAVESDSSDVLRRPDCHRMMDMTAEKLQAMGGKVELVDIGVQELPDGKTVALPKVVTAQFGNDPSKQTVCVYGHVDVQPAKLEDGWTTEPYNLTDINGNLYGRGASDNKAPVLAWIHTVEVYQALSIDLPVNVKFIIEGMEETGSNGLDAMIVAQRDTFFSDVDYIIISDCGWLSRRPALTYGTRGNCYFFAEVEGPKQDLHSGVYGGTVIEPMTDLIGILDTLISPSGKILIPGIREAVASLSDEEWKMYQDIEFDIESFKSKIGVSQLMYSNKVDLLAHRWRYPTVTIHGIEGGFSGPGSKTVIPAKVIAKFSIRQVPNMDPAVVKKQVTDYLNSVFAKRKSPNKLKVTMIIGAKPWLADTKHPLYEAGKAAVKRVFNVEPDLIREGGTIPIAKTFEDVTGKSIIMMPIGGFDDGLHSQNEKMSRYNYIEGTKLFIAYLHEVAHLKKD</sequence>
<keyword evidence="8" id="KW-1185">Reference proteome</keyword>
<evidence type="ECO:0000313" key="7">
    <source>
        <dbReference type="Ensembl" id="ENSSTUP00000054260.1"/>
    </source>
</evidence>
<dbReference type="OMA" id="LVYGHHD"/>
<feature type="domain" description="Peptidase M20 dimerisation" evidence="6">
    <location>
        <begin position="311"/>
        <end position="469"/>
    </location>
</feature>
<dbReference type="Pfam" id="PF07687">
    <property type="entry name" value="M20_dimer"/>
    <property type="match status" value="1"/>
</dbReference>
<dbReference type="PANTHER" id="PTHR43270:SF1">
    <property type="entry name" value="BETA-ALA-HIS DIPEPTIDASE"/>
    <property type="match status" value="1"/>
</dbReference>
<reference evidence="7" key="1">
    <citation type="submission" date="2025-08" db="UniProtKB">
        <authorList>
            <consortium name="Ensembl"/>
        </authorList>
    </citation>
    <scope>IDENTIFICATION</scope>
</reference>
<evidence type="ECO:0000256" key="4">
    <source>
        <dbReference type="ARBA" id="ARBA00022801"/>
    </source>
</evidence>
<reference evidence="7" key="2">
    <citation type="submission" date="2025-09" db="UniProtKB">
        <authorList>
            <consortium name="Ensembl"/>
        </authorList>
    </citation>
    <scope>IDENTIFICATION</scope>
</reference>
<comment type="similarity">
    <text evidence="1">Belongs to the peptidase M20A family.</text>
</comment>
<feature type="region of interest" description="Disordered" evidence="5">
    <location>
        <begin position="41"/>
        <end position="69"/>
    </location>
</feature>
<dbReference type="GeneTree" id="ENSGT00940000165015"/>
<dbReference type="GO" id="GO:0016805">
    <property type="term" value="F:dipeptidase activity"/>
    <property type="evidence" value="ECO:0007669"/>
    <property type="project" value="TreeGrafter"/>
</dbReference>
<gene>
    <name evidence="7" type="primary">LOC115176976</name>
</gene>
<dbReference type="GO" id="GO:0006508">
    <property type="term" value="P:proteolysis"/>
    <property type="evidence" value="ECO:0007669"/>
    <property type="project" value="UniProtKB-KW"/>
</dbReference>
<dbReference type="AlphaFoldDB" id="A0A674A5C8"/>
<proteinExistence type="inferred from homology"/>
<name>A0A674A5C8_SALTR</name>
<dbReference type="PROSITE" id="PS00759">
    <property type="entry name" value="ARGE_DAPE_CPG2_2"/>
    <property type="match status" value="1"/>
</dbReference>
<keyword evidence="2" id="KW-0645">Protease</keyword>
<dbReference type="InterPro" id="IPR002933">
    <property type="entry name" value="Peptidase_M20"/>
</dbReference>
<evidence type="ECO:0000256" key="2">
    <source>
        <dbReference type="ARBA" id="ARBA00022670"/>
    </source>
</evidence>
<dbReference type="Ensembl" id="ENSSTUT00000056745.1">
    <property type="protein sequence ID" value="ENSSTUP00000054260.1"/>
    <property type="gene ID" value="ENSSTUG00000022903.1"/>
</dbReference>
<organism evidence="7 8">
    <name type="scientific">Salmo trutta</name>
    <name type="common">Brown trout</name>
    <dbReference type="NCBI Taxonomy" id="8032"/>
    <lineage>
        <taxon>Eukaryota</taxon>
        <taxon>Metazoa</taxon>
        <taxon>Chordata</taxon>
        <taxon>Craniata</taxon>
        <taxon>Vertebrata</taxon>
        <taxon>Euteleostomi</taxon>
        <taxon>Actinopterygii</taxon>
        <taxon>Neopterygii</taxon>
        <taxon>Teleostei</taxon>
        <taxon>Protacanthopterygii</taxon>
        <taxon>Salmoniformes</taxon>
        <taxon>Salmonidae</taxon>
        <taxon>Salmoninae</taxon>
        <taxon>Salmo</taxon>
    </lineage>
</organism>
<dbReference type="Gene3D" id="3.30.70.360">
    <property type="match status" value="1"/>
</dbReference>
<dbReference type="InterPro" id="IPR051458">
    <property type="entry name" value="Cyt/Met_Dipeptidase"/>
</dbReference>
<keyword evidence="4" id="KW-0378">Hydrolase</keyword>